<feature type="compositionally biased region" description="Basic and acidic residues" evidence="2">
    <location>
        <begin position="584"/>
        <end position="594"/>
    </location>
</feature>
<dbReference type="SMART" id="SM00028">
    <property type="entry name" value="TPR"/>
    <property type="match status" value="3"/>
</dbReference>
<feature type="region of interest" description="Disordered" evidence="2">
    <location>
        <begin position="202"/>
        <end position="238"/>
    </location>
</feature>
<keyword evidence="4" id="KW-1185">Reference proteome</keyword>
<feature type="repeat" description="TPR" evidence="1">
    <location>
        <begin position="11"/>
        <end position="44"/>
    </location>
</feature>
<dbReference type="AlphaFoldDB" id="A0A6P8YE38"/>
<feature type="compositionally biased region" description="Polar residues" evidence="2">
    <location>
        <begin position="143"/>
        <end position="152"/>
    </location>
</feature>
<protein>
    <submittedName>
        <fullName evidence="5 6">E3 ubiquitin-protein ligase TTC3-like</fullName>
    </submittedName>
</protein>
<dbReference type="PROSITE" id="PS50005">
    <property type="entry name" value="TPR"/>
    <property type="match status" value="1"/>
</dbReference>
<feature type="compositionally biased region" description="Polar residues" evidence="2">
    <location>
        <begin position="838"/>
        <end position="853"/>
    </location>
</feature>
<dbReference type="PANTHER" id="PTHR17550:SF4">
    <property type="entry name" value="E3 UBIQUITIN-PROTEIN LIGASE TTC3"/>
    <property type="match status" value="1"/>
</dbReference>
<dbReference type="InterPro" id="IPR011990">
    <property type="entry name" value="TPR-like_helical_dom_sf"/>
</dbReference>
<evidence type="ECO:0000256" key="2">
    <source>
        <dbReference type="SAM" id="MobiDB-lite"/>
    </source>
</evidence>
<dbReference type="Pfam" id="PF13414">
    <property type="entry name" value="TPR_11"/>
    <property type="match status" value="1"/>
</dbReference>
<dbReference type="Pfam" id="PF19179">
    <property type="entry name" value="TTC3_DZIP3_dom"/>
    <property type="match status" value="1"/>
</dbReference>
<dbReference type="InterPro" id="IPR019734">
    <property type="entry name" value="TPR_rpt"/>
</dbReference>
<dbReference type="InterPro" id="IPR043866">
    <property type="entry name" value="TTC3/DZIP3_dom"/>
</dbReference>
<dbReference type="Gene3D" id="1.25.40.10">
    <property type="entry name" value="Tetratricopeptide repeat domain"/>
    <property type="match status" value="1"/>
</dbReference>
<feature type="compositionally biased region" description="Basic and acidic residues" evidence="2">
    <location>
        <begin position="153"/>
        <end position="171"/>
    </location>
</feature>
<name>A0A6P8YE38_THRPL</name>
<dbReference type="GeneID" id="117643282"/>
<feature type="domain" description="E3 ubiquitin-protein ligase TTC3/DZIP3" evidence="3">
    <location>
        <begin position="420"/>
        <end position="539"/>
    </location>
</feature>
<feature type="compositionally biased region" description="Basic and acidic residues" evidence="2">
    <location>
        <begin position="793"/>
        <end position="802"/>
    </location>
</feature>
<dbReference type="RefSeq" id="XP_034237967.1">
    <property type="nucleotide sequence ID" value="XM_034382076.1"/>
</dbReference>
<evidence type="ECO:0000313" key="5">
    <source>
        <dbReference type="RefSeq" id="XP_034237967.1"/>
    </source>
</evidence>
<feature type="compositionally biased region" description="Polar residues" evidence="2">
    <location>
        <begin position="595"/>
        <end position="606"/>
    </location>
</feature>
<dbReference type="Proteomes" id="UP000515158">
    <property type="component" value="Unplaced"/>
</dbReference>
<dbReference type="KEGG" id="tpal:117643282"/>
<dbReference type="RefSeq" id="XP_034237968.1">
    <property type="nucleotide sequence ID" value="XM_034382077.1"/>
</dbReference>
<dbReference type="OrthoDB" id="8062037at2759"/>
<evidence type="ECO:0000313" key="4">
    <source>
        <dbReference type="Proteomes" id="UP000515158"/>
    </source>
</evidence>
<dbReference type="UniPathway" id="UPA00143"/>
<dbReference type="GO" id="GO:0016567">
    <property type="term" value="P:protein ubiquitination"/>
    <property type="evidence" value="ECO:0007669"/>
    <property type="project" value="UniProtKB-UniPathway"/>
</dbReference>
<gene>
    <name evidence="5 6" type="primary">LOC117643282</name>
</gene>
<proteinExistence type="predicted"/>
<keyword evidence="1" id="KW-0802">TPR repeat</keyword>
<evidence type="ECO:0000256" key="1">
    <source>
        <dbReference type="PROSITE-ProRule" id="PRU00339"/>
    </source>
</evidence>
<feature type="compositionally biased region" description="Basic and acidic residues" evidence="2">
    <location>
        <begin position="770"/>
        <end position="784"/>
    </location>
</feature>
<accession>A0A6P8YE38</accession>
<dbReference type="PANTHER" id="PTHR17550">
    <property type="entry name" value="E3 UBIQUITIN-PROTEIN LIGASE TTC3"/>
    <property type="match status" value="1"/>
</dbReference>
<feature type="region of interest" description="Disordered" evidence="2">
    <location>
        <begin position="552"/>
        <end position="606"/>
    </location>
</feature>
<evidence type="ECO:0000259" key="3">
    <source>
        <dbReference type="Pfam" id="PF19179"/>
    </source>
</evidence>
<feature type="compositionally biased region" description="Basic and acidic residues" evidence="2">
    <location>
        <begin position="567"/>
        <end position="576"/>
    </location>
</feature>
<sequence>MAGMSDDFETAENWKEAGNEAMRKGKYSEAILNYKKGLKIEPRNAILNCNISQAYLAKKEFCEAEKYSKFAIEEQPSYVKGYYRAAKAALGRHCIYDAMLYLAEGAANCSGTPQCEDLYVMARDLSPEFENSLRRCQKAPSAKPSQPQTSQQKVEEDFDRQLDEKSKRKRDLEKKRELLKKQDKEVTDALERESRELEELAKKKKEQERLKKEKELQEKKEREVEAKKARELADKKAREMEEAKARELKLKKARELENSKKRAEEEKIQKELERITSLKDQIHNDSRDGSAALMKGFGRKAVDKLERALDTIRSHPADTENLGFSDPMDIVVLQYTYSQALIESGEYTDIMKGIKVLEGLELDKQHLKFPAILLLLGKAMLRLNRFKEALLPLKRGLAFIERGTPFPRFPWPGTHDVIDVTERQHLKAELESSAKVCGIYHKPDAVCFHQKCSTTSSQHIIPSRNIFFSDPDFNGFLTIVCSENCNIFFHLSCWKDFREHLSIEKLSEKDFLTKDCFTPDCGAVVVKLAITGPDGEVKSHCEHTISRAQAIEATSLPKSPNKKRRKKELEKDSKQDHSKKKRTRCDSKSQDFKTDNFTPKNNYSQGDSNIQYSDAIAKLIEARANNFGYHSVPDSLEVGDNPTISMPSHLNQNEEFIYSYFYEIFKKNGHMSVFALQEHWEANRELLPELEPALVTHTDLVKFLLDTDGFAVVQDMIGIASDLPKISAVVESKTEPLPAVDGWQFSAATIQEASQTLSFNSALPENYEEVDTRAEDLSKHDCDKSSSSSYHSISEDGNKEEESSCIDLDGSSNALFSSDHTFNLGKAAYVNGYNSTDHVNSEGSSDSSNNANVKPSLPPAVESSKAQSSNDLKPVNGKNRLSNLPVIGIELSDKMTNLKVNEETNNNCKVSNPVINDKTMQNHSSEQSSPRAAPAPWKPRAKLLKWACEAFPGEPERKLWDALTKVRAENNFTLSGLSFDAIREKVRSVLLVKST</sequence>
<reference evidence="5 6" key="1">
    <citation type="submission" date="2025-04" db="UniProtKB">
        <authorList>
            <consortium name="RefSeq"/>
        </authorList>
    </citation>
    <scope>IDENTIFICATION</scope>
    <source>
        <tissue evidence="5 6">Total insect</tissue>
    </source>
</reference>
<evidence type="ECO:0000313" key="6">
    <source>
        <dbReference type="RefSeq" id="XP_034237968.1"/>
    </source>
</evidence>
<feature type="region of interest" description="Disordered" evidence="2">
    <location>
        <begin position="132"/>
        <end position="171"/>
    </location>
</feature>
<feature type="region of interest" description="Disordered" evidence="2">
    <location>
        <begin position="770"/>
        <end position="806"/>
    </location>
</feature>
<organism evidence="6">
    <name type="scientific">Thrips palmi</name>
    <name type="common">Melon thrips</name>
    <dbReference type="NCBI Taxonomy" id="161013"/>
    <lineage>
        <taxon>Eukaryota</taxon>
        <taxon>Metazoa</taxon>
        <taxon>Ecdysozoa</taxon>
        <taxon>Arthropoda</taxon>
        <taxon>Hexapoda</taxon>
        <taxon>Insecta</taxon>
        <taxon>Pterygota</taxon>
        <taxon>Neoptera</taxon>
        <taxon>Paraneoptera</taxon>
        <taxon>Thysanoptera</taxon>
        <taxon>Terebrantia</taxon>
        <taxon>Thripoidea</taxon>
        <taxon>Thripidae</taxon>
        <taxon>Thrips</taxon>
    </lineage>
</organism>
<feature type="region of interest" description="Disordered" evidence="2">
    <location>
        <begin position="838"/>
        <end position="879"/>
    </location>
</feature>
<dbReference type="SUPFAM" id="SSF48452">
    <property type="entry name" value="TPR-like"/>
    <property type="match status" value="1"/>
</dbReference>